<accession>A0AAN6JUZ9</accession>
<dbReference type="SUPFAM" id="SSF51730">
    <property type="entry name" value="FAD-linked oxidoreductase"/>
    <property type="match status" value="1"/>
</dbReference>
<comment type="catalytic activity">
    <reaction evidence="5">
        <text>L-proline + a quinone = (S)-1-pyrroline-5-carboxylate + a quinol + H(+)</text>
        <dbReference type="Rhea" id="RHEA:23784"/>
        <dbReference type="ChEBI" id="CHEBI:15378"/>
        <dbReference type="ChEBI" id="CHEBI:17388"/>
        <dbReference type="ChEBI" id="CHEBI:24646"/>
        <dbReference type="ChEBI" id="CHEBI:60039"/>
        <dbReference type="ChEBI" id="CHEBI:132124"/>
        <dbReference type="EC" id="1.5.5.2"/>
    </reaction>
</comment>
<dbReference type="PANTHER" id="PTHR13914">
    <property type="entry name" value="PROLINE OXIDASE"/>
    <property type="match status" value="1"/>
</dbReference>
<evidence type="ECO:0000313" key="10">
    <source>
        <dbReference type="Proteomes" id="UP001176517"/>
    </source>
</evidence>
<evidence type="ECO:0000256" key="4">
    <source>
        <dbReference type="ARBA" id="ARBA00023062"/>
    </source>
</evidence>
<dbReference type="GO" id="GO:0071949">
    <property type="term" value="F:FAD binding"/>
    <property type="evidence" value="ECO:0007669"/>
    <property type="project" value="TreeGrafter"/>
</dbReference>
<organism evidence="9 10">
    <name type="scientific">Tilletia horrida</name>
    <dbReference type="NCBI Taxonomy" id="155126"/>
    <lineage>
        <taxon>Eukaryota</taxon>
        <taxon>Fungi</taxon>
        <taxon>Dikarya</taxon>
        <taxon>Basidiomycota</taxon>
        <taxon>Ustilaginomycotina</taxon>
        <taxon>Exobasidiomycetes</taxon>
        <taxon>Tilletiales</taxon>
        <taxon>Tilletiaceae</taxon>
        <taxon>Tilletia</taxon>
    </lineage>
</organism>
<feature type="chain" id="PRO_5042963438" description="Proline dehydrogenase" evidence="7">
    <location>
        <begin position="24"/>
        <end position="596"/>
    </location>
</feature>
<comment type="function">
    <text evidence="5">Converts proline to delta-1-pyrroline-5-carboxylate.</text>
</comment>
<feature type="signal peptide" evidence="7">
    <location>
        <begin position="1"/>
        <end position="23"/>
    </location>
</feature>
<keyword evidence="4 5" id="KW-0642">Proline metabolism</keyword>
<comment type="caution">
    <text evidence="9">The sequence shown here is derived from an EMBL/GenBank/DDBJ whole genome shotgun (WGS) entry which is preliminary data.</text>
</comment>
<feature type="domain" description="Proline dehydrogenase" evidence="8">
    <location>
        <begin position="180"/>
        <end position="372"/>
    </location>
</feature>
<gene>
    <name evidence="9" type="primary">PUT1</name>
    <name evidence="9" type="ORF">OC846_000006</name>
</gene>
<keyword evidence="3 5" id="KW-0560">Oxidoreductase</keyword>
<feature type="domain" description="Proline dehydrogenase" evidence="8">
    <location>
        <begin position="374"/>
        <end position="573"/>
    </location>
</feature>
<dbReference type="InterPro" id="IPR029041">
    <property type="entry name" value="FAD-linked_oxidoreductase-like"/>
</dbReference>
<dbReference type="EC" id="1.5.5.2" evidence="2 5"/>
<keyword evidence="7" id="KW-0732">Signal</keyword>
<dbReference type="Proteomes" id="UP001176517">
    <property type="component" value="Unassembled WGS sequence"/>
</dbReference>
<keyword evidence="5" id="KW-0274">FAD</keyword>
<protein>
    <recommendedName>
        <fullName evidence="2 5">Proline dehydrogenase</fullName>
        <ecNumber evidence="2 5">1.5.5.2</ecNumber>
    </recommendedName>
</protein>
<proteinExistence type="inferred from homology"/>
<dbReference type="Gene3D" id="3.20.20.220">
    <property type="match status" value="1"/>
</dbReference>
<evidence type="ECO:0000256" key="2">
    <source>
        <dbReference type="ARBA" id="ARBA00012695"/>
    </source>
</evidence>
<comment type="similarity">
    <text evidence="1 5">Belongs to the proline oxidase family.</text>
</comment>
<evidence type="ECO:0000256" key="5">
    <source>
        <dbReference type="RuleBase" id="RU364054"/>
    </source>
</evidence>
<evidence type="ECO:0000256" key="7">
    <source>
        <dbReference type="SAM" id="SignalP"/>
    </source>
</evidence>
<keyword evidence="10" id="KW-1185">Reference proteome</keyword>
<comment type="cofactor">
    <cofactor evidence="5">
        <name>FAD</name>
        <dbReference type="ChEBI" id="CHEBI:57692"/>
    </cofactor>
</comment>
<evidence type="ECO:0000256" key="1">
    <source>
        <dbReference type="ARBA" id="ARBA00005869"/>
    </source>
</evidence>
<dbReference type="AlphaFoldDB" id="A0AAN6JUZ9"/>
<reference evidence="9" key="1">
    <citation type="journal article" date="2023" name="PhytoFront">
        <title>Draft Genome Resources of Seven Strains of Tilletia horrida, Causal Agent of Kernel Smut of Rice.</title>
        <authorList>
            <person name="Khanal S."/>
            <person name="Antony Babu S."/>
            <person name="Zhou X.G."/>
        </authorList>
    </citation>
    <scope>NUCLEOTIDE SEQUENCE</scope>
    <source>
        <strain evidence="9">TX6</strain>
    </source>
</reference>
<evidence type="ECO:0000259" key="8">
    <source>
        <dbReference type="Pfam" id="PF01619"/>
    </source>
</evidence>
<dbReference type="InterPro" id="IPR002872">
    <property type="entry name" value="Proline_DH_dom"/>
</dbReference>
<dbReference type="EMBL" id="JAPDMZ010000001">
    <property type="protein sequence ID" value="KAK0558014.1"/>
    <property type="molecule type" value="Genomic_DNA"/>
</dbReference>
<dbReference type="GO" id="GO:0004657">
    <property type="term" value="F:proline dehydrogenase activity"/>
    <property type="evidence" value="ECO:0007669"/>
    <property type="project" value="UniProtKB-EC"/>
</dbReference>
<dbReference type="GO" id="GO:0005739">
    <property type="term" value="C:mitochondrion"/>
    <property type="evidence" value="ECO:0007669"/>
    <property type="project" value="TreeGrafter"/>
</dbReference>
<dbReference type="GO" id="GO:0010133">
    <property type="term" value="P:L-proline catabolic process to L-glutamate"/>
    <property type="evidence" value="ECO:0007669"/>
    <property type="project" value="TreeGrafter"/>
</dbReference>
<dbReference type="InterPro" id="IPR015659">
    <property type="entry name" value="Proline_oxidase"/>
</dbReference>
<dbReference type="PANTHER" id="PTHR13914:SF0">
    <property type="entry name" value="PROLINE DEHYDROGENASE 1, MITOCHONDRIAL"/>
    <property type="match status" value="1"/>
</dbReference>
<evidence type="ECO:0000256" key="6">
    <source>
        <dbReference type="SAM" id="MobiDB-lite"/>
    </source>
</evidence>
<evidence type="ECO:0000256" key="3">
    <source>
        <dbReference type="ARBA" id="ARBA00023002"/>
    </source>
</evidence>
<feature type="region of interest" description="Disordered" evidence="6">
    <location>
        <begin position="363"/>
        <end position="393"/>
    </location>
</feature>
<keyword evidence="5" id="KW-0285">Flavoprotein</keyword>
<sequence>MIGIGIGGAGILGLVSTLTPLHADSQEASRLDPDWEDEDIPTGAETKKPLSHLPLSALLRSYVVYTLCRFPWLVDAGPALIDWTESTSLPFVSTISNWIFRKTFFDQFVGGETAEECIPVIQGLDKMGLGTIFVYSVEFKEKGKAKSSHNGKSPDASALQQTILDEIVHSVEVGSAASSAHSHEVMVAIKLSGLLKDPHILERASAAIVPRELFSRGPPVPTPPQPHTRANTPHGALSIPLAALPASEQAALRELWQALRRVTLCAKEKGNVRLLIDAEYSFFQPAIDAMYEALAAEFNSLSDKDVNRRGPLVFNTFQAYLRRTPSFLTMSLERARAHGYALGAKLVRGAYVELENKVWKQTAVDSPPTADPKTEAERANEAWGSPVWPSKRHSDECYDACARVLVDEVANDLRAEQKARRSGSSEEEARKFRRTAVVFASHNLQSGLKAIRRMLDQDLVRHEIPVEASVKGQTSKPALHNLLIDENLANRIAFGQLFGMADTVSARLLASFANDGLPSNDSPDPAGRQNGVKVASGTEQVPASCIVYKYLPYGSVELVMPYLIRRATENKSVVGGGAAAKELSAVWTELMRRIGL</sequence>
<dbReference type="Pfam" id="PF01619">
    <property type="entry name" value="Pro_dh"/>
    <property type="match status" value="2"/>
</dbReference>
<evidence type="ECO:0000313" key="9">
    <source>
        <dbReference type="EMBL" id="KAK0558014.1"/>
    </source>
</evidence>
<name>A0AAN6JUZ9_9BASI</name>